<organism evidence="2 3">
    <name type="scientific">Sphingomonas oligophenolica</name>
    <dbReference type="NCBI Taxonomy" id="301154"/>
    <lineage>
        <taxon>Bacteria</taxon>
        <taxon>Pseudomonadati</taxon>
        <taxon>Pseudomonadota</taxon>
        <taxon>Alphaproteobacteria</taxon>
        <taxon>Sphingomonadales</taxon>
        <taxon>Sphingomonadaceae</taxon>
        <taxon>Sphingomonas</taxon>
    </lineage>
</organism>
<evidence type="ECO:0000313" key="3">
    <source>
        <dbReference type="Proteomes" id="UP000318413"/>
    </source>
</evidence>
<reference evidence="2 3" key="1">
    <citation type="journal article" date="2019" name="Environ. Microbiol.">
        <title>Species interactions and distinct microbial communities in high Arctic permafrost affected cryosols are associated with the CH4 and CO2 gas fluxes.</title>
        <authorList>
            <person name="Altshuler I."/>
            <person name="Hamel J."/>
            <person name="Turney S."/>
            <person name="Magnuson E."/>
            <person name="Levesque R."/>
            <person name="Greer C."/>
            <person name="Whyte L.G."/>
        </authorList>
    </citation>
    <scope>NUCLEOTIDE SEQUENCE [LARGE SCALE GENOMIC DNA]</scope>
    <source>
        <strain evidence="2 3">S5.1</strain>
    </source>
</reference>
<name>A0A502CM33_9SPHN</name>
<protein>
    <submittedName>
        <fullName evidence="2">Uncharacterized protein</fullName>
    </submittedName>
</protein>
<keyword evidence="3" id="KW-1185">Reference proteome</keyword>
<dbReference type="EMBL" id="RCZK01000005">
    <property type="protein sequence ID" value="TPG12761.1"/>
    <property type="molecule type" value="Genomic_DNA"/>
</dbReference>
<keyword evidence="1" id="KW-0472">Membrane</keyword>
<keyword evidence="1" id="KW-1133">Transmembrane helix</keyword>
<feature type="transmembrane region" description="Helical" evidence="1">
    <location>
        <begin position="40"/>
        <end position="59"/>
    </location>
</feature>
<evidence type="ECO:0000256" key="1">
    <source>
        <dbReference type="SAM" id="Phobius"/>
    </source>
</evidence>
<comment type="caution">
    <text evidence="2">The sequence shown here is derived from an EMBL/GenBank/DDBJ whole genome shotgun (WGS) entry which is preliminary data.</text>
</comment>
<dbReference type="Proteomes" id="UP000318413">
    <property type="component" value="Unassembled WGS sequence"/>
</dbReference>
<dbReference type="AlphaFoldDB" id="A0A502CM33"/>
<sequence>MDIDANLRRLSALTDHPRLAVIDDAVMAHIHARRGDDQHIGFRLPILAALAAVAIGAASTRALENPMSGPALAPFAPLGPLAPSTLLATDR</sequence>
<accession>A0A502CM33</accession>
<keyword evidence="1" id="KW-0812">Transmembrane</keyword>
<gene>
    <name evidence="2" type="ORF">EAH84_08325</name>
</gene>
<evidence type="ECO:0000313" key="2">
    <source>
        <dbReference type="EMBL" id="TPG12761.1"/>
    </source>
</evidence>
<proteinExistence type="predicted"/>